<accession>B6IMY6</accession>
<dbReference type="HOGENOM" id="CLU_013748_3_4_5"/>
<dbReference type="Pfam" id="PF02775">
    <property type="entry name" value="TPP_enzyme_C"/>
    <property type="match status" value="1"/>
</dbReference>
<dbReference type="GO" id="GO:0030976">
    <property type="term" value="F:thiamine pyrophosphate binding"/>
    <property type="evidence" value="ECO:0007669"/>
    <property type="project" value="InterPro"/>
</dbReference>
<dbReference type="Gene3D" id="3.40.50.970">
    <property type="match status" value="2"/>
</dbReference>
<dbReference type="SUPFAM" id="SSF52467">
    <property type="entry name" value="DHS-like NAD/FAD-binding domain"/>
    <property type="match status" value="1"/>
</dbReference>
<dbReference type="GO" id="GO:0003984">
    <property type="term" value="F:acetolactate synthase activity"/>
    <property type="evidence" value="ECO:0007669"/>
    <property type="project" value="UniProtKB-EC"/>
</dbReference>
<dbReference type="AlphaFoldDB" id="B6IMY6"/>
<dbReference type="Proteomes" id="UP000001591">
    <property type="component" value="Chromosome"/>
</dbReference>
<dbReference type="Pfam" id="PF02776">
    <property type="entry name" value="TPP_enzyme_N"/>
    <property type="match status" value="1"/>
</dbReference>
<dbReference type="PANTHER" id="PTHR18968:SF120">
    <property type="entry name" value="ACETOLACTATE SYNTHASE LARGE SUBUNIT"/>
    <property type="match status" value="1"/>
</dbReference>
<evidence type="ECO:0000259" key="6">
    <source>
        <dbReference type="Pfam" id="PF02775"/>
    </source>
</evidence>
<dbReference type="InterPro" id="IPR012001">
    <property type="entry name" value="Thiamin_PyroP_enz_TPP-bd_dom"/>
</dbReference>
<evidence type="ECO:0000313" key="8">
    <source>
        <dbReference type="EMBL" id="ACI98883.1"/>
    </source>
</evidence>
<dbReference type="FunFam" id="3.40.50.970:FF:000007">
    <property type="entry name" value="Acetolactate synthase"/>
    <property type="match status" value="1"/>
</dbReference>
<dbReference type="eggNOG" id="COG0028">
    <property type="taxonomic scope" value="Bacteria"/>
</dbReference>
<dbReference type="GO" id="GO:0009097">
    <property type="term" value="P:isoleucine biosynthetic process"/>
    <property type="evidence" value="ECO:0007669"/>
    <property type="project" value="TreeGrafter"/>
</dbReference>
<keyword evidence="9" id="KW-1185">Reference proteome</keyword>
<dbReference type="InterPro" id="IPR029061">
    <property type="entry name" value="THDP-binding"/>
</dbReference>
<sequence length="585" mass="62146">MTGARTAASTARRSNHPVEPAMAQPPVPSPPPRSGGRLLVDALVGHGADMAFCVAGESYLEVLDAAVDRPELRLITCRQEGGAAFMAEAYGKLTGRPGICMVTRGPGACNAAIGVHASMQDSTPLILLVGQVARDQADREAFQEIDYRRMFGPVAKWAAQIDRADRIPEYLARAFRTATSGRPGPVVLALPEDMLRESAAVADLPPALPVQPHPDPAALERMTALLAQARQPLMLVGGSGWDDPACARLRAFAEAWDLPVACSFRRQDVMANDSSCYVGDLGTGPNPALVERLRRADLLLAVGTRLGEIPTQGYTLPAPPRAAATLIHVHPDPEELGRVYQPDLAVLAGTAAFAAAAAALPAPAVRPWSGWREAARAEFLAWQEPPAYGGDLDLGRVFGWLRERLPADAVVTNDAGNFSGWGHRFLRYGRPGRQLGPTCGAMGYGVPAAVAASLLRPERPAVCLVGDGGFTMTGQELATALHHGATPLILVFNNGMYGTIRMHQETRFPGRVSATDLTNPDFAALARAYGAFGAAVSRTEEFAPAFEAALASGRAAVIELRMDPDRISTRTTLSRIRETALTARG</sequence>
<dbReference type="STRING" id="414684.RC1_1479"/>
<gene>
    <name evidence="8" type="primary">ilvG</name>
    <name evidence="8" type="ordered locus">RC1_1479</name>
</gene>
<evidence type="ECO:0000256" key="3">
    <source>
        <dbReference type="RuleBase" id="RU362132"/>
    </source>
</evidence>
<dbReference type="Pfam" id="PF00205">
    <property type="entry name" value="TPP_enzyme_M"/>
    <property type="match status" value="1"/>
</dbReference>
<dbReference type="InterPro" id="IPR011766">
    <property type="entry name" value="TPP_enzyme_TPP-bd"/>
</dbReference>
<dbReference type="Gene3D" id="3.40.50.1220">
    <property type="entry name" value="TPP-binding domain"/>
    <property type="match status" value="1"/>
</dbReference>
<keyword evidence="8" id="KW-0808">Transferase</keyword>
<dbReference type="NCBIfam" id="NF006052">
    <property type="entry name" value="PRK08199.1"/>
    <property type="match status" value="1"/>
</dbReference>
<dbReference type="GO" id="GO:0009099">
    <property type="term" value="P:L-valine biosynthetic process"/>
    <property type="evidence" value="ECO:0007669"/>
    <property type="project" value="TreeGrafter"/>
</dbReference>
<comment type="similarity">
    <text evidence="1 3">Belongs to the TPP enzyme family.</text>
</comment>
<evidence type="ECO:0000313" key="9">
    <source>
        <dbReference type="Proteomes" id="UP000001591"/>
    </source>
</evidence>
<evidence type="ECO:0000256" key="4">
    <source>
        <dbReference type="SAM" id="MobiDB-lite"/>
    </source>
</evidence>
<feature type="compositionally biased region" description="Low complexity" evidence="4">
    <location>
        <begin position="1"/>
        <end position="12"/>
    </location>
</feature>
<evidence type="ECO:0000256" key="1">
    <source>
        <dbReference type="ARBA" id="ARBA00007812"/>
    </source>
</evidence>
<dbReference type="KEGG" id="rce:RC1_1479"/>
<dbReference type="CDD" id="cd00568">
    <property type="entry name" value="TPP_enzymes"/>
    <property type="match status" value="1"/>
</dbReference>
<feature type="domain" description="Thiamine pyrophosphate enzyme central" evidence="5">
    <location>
        <begin position="220"/>
        <end position="354"/>
    </location>
</feature>
<reference evidence="8 9" key="1">
    <citation type="journal article" date="2010" name="BMC Genomics">
        <title>Metabolic flexibility revealed in the genome of the cyst-forming alpha-1 proteobacterium Rhodospirillum centenum.</title>
        <authorList>
            <person name="Lu Y.K."/>
            <person name="Marden J."/>
            <person name="Han M."/>
            <person name="Swingley W.D."/>
            <person name="Mastrian S.D."/>
            <person name="Chowdhury S.R."/>
            <person name="Hao J."/>
            <person name="Helmy T."/>
            <person name="Kim S."/>
            <person name="Kurdoglu A.A."/>
            <person name="Matthies H.J."/>
            <person name="Rollo D."/>
            <person name="Stothard P."/>
            <person name="Blankenship R.E."/>
            <person name="Bauer C.E."/>
            <person name="Touchman J.W."/>
        </authorList>
    </citation>
    <scope>NUCLEOTIDE SEQUENCE [LARGE SCALE GENOMIC DNA]</scope>
    <source>
        <strain evidence="9">ATCC 51521 / SW</strain>
    </source>
</reference>
<dbReference type="CDD" id="cd07035">
    <property type="entry name" value="TPP_PYR_POX_like"/>
    <property type="match status" value="1"/>
</dbReference>
<name>B6IMY6_RHOCS</name>
<evidence type="ECO:0000259" key="5">
    <source>
        <dbReference type="Pfam" id="PF00205"/>
    </source>
</evidence>
<evidence type="ECO:0000256" key="2">
    <source>
        <dbReference type="ARBA" id="ARBA00023052"/>
    </source>
</evidence>
<dbReference type="InterPro" id="IPR045229">
    <property type="entry name" value="TPP_enz"/>
</dbReference>
<dbReference type="InterPro" id="IPR000399">
    <property type="entry name" value="TPP-bd_CS"/>
</dbReference>
<proteinExistence type="inferred from homology"/>
<feature type="domain" description="Thiamine pyrophosphate enzyme N-terminal TPP-binding" evidence="7">
    <location>
        <begin position="34"/>
        <end position="147"/>
    </location>
</feature>
<protein>
    <submittedName>
        <fullName evidence="8">Acetolactate synthase isozyme II large subunit, putative</fullName>
        <ecNumber evidence="8">2.2.1.6</ecNumber>
    </submittedName>
</protein>
<dbReference type="GO" id="GO:0050660">
    <property type="term" value="F:flavin adenine dinucleotide binding"/>
    <property type="evidence" value="ECO:0007669"/>
    <property type="project" value="TreeGrafter"/>
</dbReference>
<dbReference type="InterPro" id="IPR029035">
    <property type="entry name" value="DHS-like_NAD/FAD-binding_dom"/>
</dbReference>
<dbReference type="EC" id="2.2.1.6" evidence="8"/>
<organism evidence="8 9">
    <name type="scientific">Rhodospirillum centenum (strain ATCC 51521 / SW)</name>
    <dbReference type="NCBI Taxonomy" id="414684"/>
    <lineage>
        <taxon>Bacteria</taxon>
        <taxon>Pseudomonadati</taxon>
        <taxon>Pseudomonadota</taxon>
        <taxon>Alphaproteobacteria</taxon>
        <taxon>Rhodospirillales</taxon>
        <taxon>Rhodospirillaceae</taxon>
        <taxon>Rhodospirillum</taxon>
    </lineage>
</organism>
<feature type="compositionally biased region" description="Pro residues" evidence="4">
    <location>
        <begin position="23"/>
        <end position="33"/>
    </location>
</feature>
<dbReference type="PROSITE" id="PS00187">
    <property type="entry name" value="TPP_ENZYMES"/>
    <property type="match status" value="1"/>
</dbReference>
<dbReference type="GO" id="GO:0000287">
    <property type="term" value="F:magnesium ion binding"/>
    <property type="evidence" value="ECO:0007669"/>
    <property type="project" value="InterPro"/>
</dbReference>
<dbReference type="SUPFAM" id="SSF52518">
    <property type="entry name" value="Thiamin diphosphate-binding fold (THDP-binding)"/>
    <property type="match status" value="2"/>
</dbReference>
<evidence type="ECO:0000259" key="7">
    <source>
        <dbReference type="Pfam" id="PF02776"/>
    </source>
</evidence>
<keyword evidence="2 3" id="KW-0786">Thiamine pyrophosphate</keyword>
<feature type="domain" description="Thiamine pyrophosphate enzyme TPP-binding" evidence="6">
    <location>
        <begin position="414"/>
        <end position="559"/>
    </location>
</feature>
<feature type="region of interest" description="Disordered" evidence="4">
    <location>
        <begin position="1"/>
        <end position="34"/>
    </location>
</feature>
<dbReference type="InterPro" id="IPR012000">
    <property type="entry name" value="Thiamin_PyroP_enz_cen_dom"/>
</dbReference>
<dbReference type="PANTHER" id="PTHR18968">
    <property type="entry name" value="THIAMINE PYROPHOSPHATE ENZYMES"/>
    <property type="match status" value="1"/>
</dbReference>
<dbReference type="EMBL" id="CP000613">
    <property type="protein sequence ID" value="ACI98883.1"/>
    <property type="molecule type" value="Genomic_DNA"/>
</dbReference>
<dbReference type="GO" id="GO:0005948">
    <property type="term" value="C:acetolactate synthase complex"/>
    <property type="evidence" value="ECO:0007669"/>
    <property type="project" value="TreeGrafter"/>
</dbReference>